<accession>A0A3N1D3J2</accession>
<name>A0A3N1D3J2_9ACTN</name>
<dbReference type="EMBL" id="RJKE01000001">
    <property type="protein sequence ID" value="ROO88107.1"/>
    <property type="molecule type" value="Genomic_DNA"/>
</dbReference>
<sequence>MPDEPTDPVHRNTEPEEPKELTFYLYEAAILLLTGAVKARPPEQAALLAVADQCCRLLRWLESP</sequence>
<keyword evidence="2" id="KW-1185">Reference proteome</keyword>
<gene>
    <name evidence="1" type="ORF">EDD29_5765</name>
</gene>
<reference evidence="1 2" key="1">
    <citation type="submission" date="2018-11" db="EMBL/GenBank/DDBJ databases">
        <title>Sequencing the genomes of 1000 actinobacteria strains.</title>
        <authorList>
            <person name="Klenk H.-P."/>
        </authorList>
    </citation>
    <scope>NUCLEOTIDE SEQUENCE [LARGE SCALE GENOMIC DNA]</scope>
    <source>
        <strain evidence="1 2">DSM 44254</strain>
    </source>
</reference>
<dbReference type="AlphaFoldDB" id="A0A3N1D3J2"/>
<proteinExistence type="predicted"/>
<dbReference type="Proteomes" id="UP000272400">
    <property type="component" value="Unassembled WGS sequence"/>
</dbReference>
<comment type="caution">
    <text evidence="1">The sequence shown here is derived from an EMBL/GenBank/DDBJ whole genome shotgun (WGS) entry which is preliminary data.</text>
</comment>
<evidence type="ECO:0000313" key="2">
    <source>
        <dbReference type="Proteomes" id="UP000272400"/>
    </source>
</evidence>
<organism evidence="1 2">
    <name type="scientific">Actinocorallia herbida</name>
    <dbReference type="NCBI Taxonomy" id="58109"/>
    <lineage>
        <taxon>Bacteria</taxon>
        <taxon>Bacillati</taxon>
        <taxon>Actinomycetota</taxon>
        <taxon>Actinomycetes</taxon>
        <taxon>Streptosporangiales</taxon>
        <taxon>Thermomonosporaceae</taxon>
        <taxon>Actinocorallia</taxon>
    </lineage>
</organism>
<protein>
    <submittedName>
        <fullName evidence="1">Uncharacterized protein</fullName>
    </submittedName>
</protein>
<evidence type="ECO:0000313" key="1">
    <source>
        <dbReference type="EMBL" id="ROO88107.1"/>
    </source>
</evidence>
<dbReference type="RefSeq" id="WP_123667354.1">
    <property type="nucleotide sequence ID" value="NZ_RJKE01000001.1"/>
</dbReference>